<organism evidence="1 2">
    <name type="scientific">Leucogyrophana mollusca</name>
    <dbReference type="NCBI Taxonomy" id="85980"/>
    <lineage>
        <taxon>Eukaryota</taxon>
        <taxon>Fungi</taxon>
        <taxon>Dikarya</taxon>
        <taxon>Basidiomycota</taxon>
        <taxon>Agaricomycotina</taxon>
        <taxon>Agaricomycetes</taxon>
        <taxon>Agaricomycetidae</taxon>
        <taxon>Boletales</taxon>
        <taxon>Boletales incertae sedis</taxon>
        <taxon>Leucogyrophana</taxon>
    </lineage>
</organism>
<dbReference type="EMBL" id="MU266528">
    <property type="protein sequence ID" value="KAH7921410.1"/>
    <property type="molecule type" value="Genomic_DNA"/>
</dbReference>
<comment type="caution">
    <text evidence="1">The sequence shown here is derived from an EMBL/GenBank/DDBJ whole genome shotgun (WGS) entry which is preliminary data.</text>
</comment>
<reference evidence="1" key="1">
    <citation type="journal article" date="2021" name="New Phytol.">
        <title>Evolutionary innovations through gain and loss of genes in the ectomycorrhizal Boletales.</title>
        <authorList>
            <person name="Wu G."/>
            <person name="Miyauchi S."/>
            <person name="Morin E."/>
            <person name="Kuo A."/>
            <person name="Drula E."/>
            <person name="Varga T."/>
            <person name="Kohler A."/>
            <person name="Feng B."/>
            <person name="Cao Y."/>
            <person name="Lipzen A."/>
            <person name="Daum C."/>
            <person name="Hundley H."/>
            <person name="Pangilinan J."/>
            <person name="Johnson J."/>
            <person name="Barry K."/>
            <person name="LaButti K."/>
            <person name="Ng V."/>
            <person name="Ahrendt S."/>
            <person name="Min B."/>
            <person name="Choi I.G."/>
            <person name="Park H."/>
            <person name="Plett J.M."/>
            <person name="Magnuson J."/>
            <person name="Spatafora J.W."/>
            <person name="Nagy L.G."/>
            <person name="Henrissat B."/>
            <person name="Grigoriev I.V."/>
            <person name="Yang Z.L."/>
            <person name="Xu J."/>
            <person name="Martin F.M."/>
        </authorList>
    </citation>
    <scope>NUCLEOTIDE SEQUENCE</scope>
    <source>
        <strain evidence="1">KUC20120723A-06</strain>
    </source>
</reference>
<accession>A0ACB8B790</accession>
<proteinExistence type="predicted"/>
<sequence>MVHYPPIVDTTKKDYLIVKRTFLQYMTWVTKDPALAAKALLPGAPLPSLAEIKTMYNSLATSGTSKLGLDQKGWAWKSLKKYHRQFLTMASRLSYDFYRETGTRATPLEYQQLTDYINSLALEERAITTKVREKKIIRAEDFFNIIAKMMDPQFVRPSAIVEGRECKGTGKCLKWGEIKFFINKWTKEEGPALQALFSWLYMKGMTNNEGRKSSSNLSTLPLESASLDGLLTLVALAINRDVFELPANQLLGMLKSGANIPHVPFELKIKEAAKSTPVFLLADGKRAATYSSLRNILRRLGQHLGWKGLNARQFRYAFAAMMSGKIPDNSDHANTTYQTTFRSVDLSAVRFGNMQDTATLDFASSVAYGATSDKSFIEQQSEDIMDQMRSDDELQELIRAHAQAITRLASEFPGVNVQEVIAKNPKHSLVEEEFDCRLEVLARYQTVTDKFTYALPSVHRMNARAKGAQDDSLTDLSYASTSTSSMFASASTSGTTLSSVDSFTQLKASEPLPARPQINSDSASSLHQPAHRAAMHSPSHFLSSPIDYSAFSSALVESHSQSPTAPFTSSDLSWNFDDPPPPANQPPVSPPLQLENLQAIMGQTMSALAASSPLQNIALVDPSTGRVRIIHHYLELLQAEVLLKKRICPFCHSDDTKTPAERTKVHPAAGWIKHLHRCEEARQPEKVRCTLCNTMILQHDNDDDDNDDDITDAHFEECFEDWLESVGKDGDEDGDKGSDSGDEDDDSDDEDNPAREGGPNWHRGDKNCSAVNRTLGSQNTQGTRVYFCPVCLFNPGLSWAKRTYSMGDGKALRTHLIGHAHVAQNDSNFDEVKARSCPFPSCHPEPDLTLPGWLNHMSDHGYQLLTYSPGNESLDGPPRFSDDDDDVFYITEATAYSDVTSESIPRVCVIDNGQKAQRETRERRGRQRGRDSMWSSGSSCESA</sequence>
<evidence type="ECO:0000313" key="2">
    <source>
        <dbReference type="Proteomes" id="UP000790709"/>
    </source>
</evidence>
<dbReference type="Proteomes" id="UP000790709">
    <property type="component" value="Unassembled WGS sequence"/>
</dbReference>
<evidence type="ECO:0000313" key="1">
    <source>
        <dbReference type="EMBL" id="KAH7921410.1"/>
    </source>
</evidence>
<gene>
    <name evidence="1" type="ORF">BV22DRAFT_1177948</name>
</gene>
<keyword evidence="2" id="KW-1185">Reference proteome</keyword>
<protein>
    <submittedName>
        <fullName evidence="1">Uncharacterized protein</fullName>
    </submittedName>
</protein>
<name>A0ACB8B790_9AGAM</name>